<evidence type="ECO:0000256" key="3">
    <source>
        <dbReference type="ARBA" id="ARBA00022729"/>
    </source>
</evidence>
<keyword evidence="5" id="KW-1185">Reference proteome</keyword>
<dbReference type="PIRSF" id="PIRSF004846">
    <property type="entry name" value="ModA"/>
    <property type="match status" value="1"/>
</dbReference>
<comment type="similarity">
    <text evidence="1">Belongs to the bacterial solute-binding protein ModA family.</text>
</comment>
<reference evidence="5" key="1">
    <citation type="journal article" date="2019" name="Int. J. Syst. Evol. Microbiol.">
        <title>The Global Catalogue of Microorganisms (GCM) 10K type strain sequencing project: providing services to taxonomists for standard genome sequencing and annotation.</title>
        <authorList>
            <consortium name="The Broad Institute Genomics Platform"/>
            <consortium name="The Broad Institute Genome Sequencing Center for Infectious Disease"/>
            <person name="Wu L."/>
            <person name="Ma J."/>
        </authorList>
    </citation>
    <scope>NUCLEOTIDE SEQUENCE [LARGE SCALE GENOMIC DNA]</scope>
    <source>
        <strain evidence="5">NBRC 110107</strain>
    </source>
</reference>
<keyword evidence="2" id="KW-0479">Metal-binding</keyword>
<dbReference type="Proteomes" id="UP001156921">
    <property type="component" value="Unassembled WGS sequence"/>
</dbReference>
<dbReference type="Gene3D" id="3.40.190.10">
    <property type="entry name" value="Periplasmic binding protein-like II"/>
    <property type="match status" value="2"/>
</dbReference>
<name>A0ABQ6BIR2_9CAUL</name>
<dbReference type="PANTHER" id="PTHR30632">
    <property type="entry name" value="MOLYBDATE-BINDING PERIPLASMIC PROTEIN"/>
    <property type="match status" value="1"/>
</dbReference>
<accession>A0ABQ6BIR2</accession>
<proteinExistence type="inferred from homology"/>
<sequence length="286" mass="30328">MLVSACGPDHLAQEETRIMANAGGIGRREGLMMLAATSLVACAPRRRTGSTPIDVFAAASLREVLDAAVADHRRRSGRTVRATYAGSAQLARQIEQGAPADLFVSADELWMNWLEQRGWIEPATRRRLASNRLVLIAPAATTVTSVNLASPTDLAARLDDGRLAIAEANVPAGRYAREALTGLNLWRSVEHRLAPGGDVRAALALVARGEVPLGVVYATDARAEPRVRVVASFPAASHAPIIYSAALLQRRDEAGDPAAAQGFLDLLNGADGLALFRRFGFAPAPA</sequence>
<evidence type="ECO:0000256" key="1">
    <source>
        <dbReference type="ARBA" id="ARBA00009175"/>
    </source>
</evidence>
<dbReference type="EMBL" id="BSOY01000017">
    <property type="protein sequence ID" value="GLS01097.1"/>
    <property type="molecule type" value="Genomic_DNA"/>
</dbReference>
<evidence type="ECO:0000313" key="4">
    <source>
        <dbReference type="EMBL" id="GLS01097.1"/>
    </source>
</evidence>
<protein>
    <submittedName>
        <fullName evidence="4">Molybdate ABC transporter substrate-binding protein</fullName>
    </submittedName>
</protein>
<gene>
    <name evidence="4" type="primary">modA</name>
    <name evidence="4" type="ORF">GCM10007859_11070</name>
</gene>
<dbReference type="InterPro" id="IPR050682">
    <property type="entry name" value="ModA/WtpA"/>
</dbReference>
<dbReference type="SUPFAM" id="SSF53850">
    <property type="entry name" value="Periplasmic binding protein-like II"/>
    <property type="match status" value="1"/>
</dbReference>
<evidence type="ECO:0000313" key="5">
    <source>
        <dbReference type="Proteomes" id="UP001156921"/>
    </source>
</evidence>
<dbReference type="InterPro" id="IPR005950">
    <property type="entry name" value="ModA"/>
</dbReference>
<dbReference type="Pfam" id="PF13531">
    <property type="entry name" value="SBP_bac_11"/>
    <property type="match status" value="1"/>
</dbReference>
<evidence type="ECO:0000256" key="2">
    <source>
        <dbReference type="ARBA" id="ARBA00022723"/>
    </source>
</evidence>
<dbReference type="PANTHER" id="PTHR30632:SF17">
    <property type="entry name" value="MOLYBDATE-BINDING PROTEIN MODA"/>
    <property type="match status" value="1"/>
</dbReference>
<dbReference type="NCBIfam" id="TIGR01256">
    <property type="entry name" value="modA"/>
    <property type="match status" value="1"/>
</dbReference>
<organism evidence="4 5">
    <name type="scientific">Brevundimonas denitrificans</name>
    <dbReference type="NCBI Taxonomy" id="1443434"/>
    <lineage>
        <taxon>Bacteria</taxon>
        <taxon>Pseudomonadati</taxon>
        <taxon>Pseudomonadota</taxon>
        <taxon>Alphaproteobacteria</taxon>
        <taxon>Caulobacterales</taxon>
        <taxon>Caulobacteraceae</taxon>
        <taxon>Brevundimonas</taxon>
    </lineage>
</organism>
<keyword evidence="3" id="KW-0732">Signal</keyword>
<comment type="caution">
    <text evidence="4">The sequence shown here is derived from an EMBL/GenBank/DDBJ whole genome shotgun (WGS) entry which is preliminary data.</text>
</comment>